<dbReference type="SUPFAM" id="SSF46785">
    <property type="entry name" value="Winged helix' DNA-binding domain"/>
    <property type="match status" value="1"/>
</dbReference>
<evidence type="ECO:0000313" key="2">
    <source>
        <dbReference type="EMBL" id="AKB60896.1"/>
    </source>
</evidence>
<dbReference type="Pfam" id="PF01978">
    <property type="entry name" value="TrmB"/>
    <property type="match status" value="1"/>
</dbReference>
<protein>
    <submittedName>
        <fullName evidence="2">Transcriptional regulator, TrmB family</fullName>
    </submittedName>
</protein>
<dbReference type="HOGENOM" id="CLU_156334_0_0_2"/>
<dbReference type="InterPro" id="IPR036390">
    <property type="entry name" value="WH_DNA-bd_sf"/>
</dbReference>
<dbReference type="RefSeq" id="WP_015411034.1">
    <property type="nucleotide sequence ID" value="NZ_CP009511.1"/>
</dbReference>
<dbReference type="Proteomes" id="UP000033116">
    <property type="component" value="Chromosome"/>
</dbReference>
<dbReference type="PATRIC" id="fig|1434115.4.peg.1134"/>
<evidence type="ECO:0000313" key="3">
    <source>
        <dbReference type="Proteomes" id="UP000033116"/>
    </source>
</evidence>
<dbReference type="Gene3D" id="1.10.10.10">
    <property type="entry name" value="Winged helix-like DNA-binding domain superfamily/Winged helix DNA-binding domain"/>
    <property type="match status" value="1"/>
</dbReference>
<dbReference type="InterPro" id="IPR036388">
    <property type="entry name" value="WH-like_DNA-bd_sf"/>
</dbReference>
<sequence>MQTELTGKLQKLGFTENEAKIYIGLLRQGEATAREIHEFTHVPRTKIYSTLNRMSKKKYIEVIEGTPAYFRSIDPEQLLERLRDEFLFSLNETLEELNSAGYGMKNKCC</sequence>
<dbReference type="InterPro" id="IPR051797">
    <property type="entry name" value="TrmB-like"/>
</dbReference>
<dbReference type="InterPro" id="IPR002831">
    <property type="entry name" value="Tscrpt_reg_TrmB_N"/>
</dbReference>
<accession>A0A0E3LRZ8</accession>
<gene>
    <name evidence="2" type="ORF">MSMAP_0911</name>
</gene>
<dbReference type="PANTHER" id="PTHR34293">
    <property type="entry name" value="HTH-TYPE TRANSCRIPTIONAL REGULATOR TRMBL2"/>
    <property type="match status" value="1"/>
</dbReference>
<dbReference type="GeneID" id="24850594"/>
<proteinExistence type="predicted"/>
<name>A0A0E3LRZ8_METMZ</name>
<evidence type="ECO:0000259" key="1">
    <source>
        <dbReference type="Pfam" id="PF01978"/>
    </source>
</evidence>
<dbReference type="PANTHER" id="PTHR34293:SF1">
    <property type="entry name" value="HTH-TYPE TRANSCRIPTIONAL REGULATOR TRMBL2"/>
    <property type="match status" value="1"/>
</dbReference>
<organism evidence="2 3">
    <name type="scientific">Methanosarcina mazei SarPi</name>
    <dbReference type="NCBI Taxonomy" id="1434115"/>
    <lineage>
        <taxon>Archaea</taxon>
        <taxon>Methanobacteriati</taxon>
        <taxon>Methanobacteriota</taxon>
        <taxon>Stenosarchaea group</taxon>
        <taxon>Methanomicrobia</taxon>
        <taxon>Methanosarcinales</taxon>
        <taxon>Methanosarcinaceae</taxon>
        <taxon>Methanosarcina</taxon>
    </lineage>
</organism>
<feature type="domain" description="Transcription regulator TrmB N-terminal" evidence="1">
    <location>
        <begin position="9"/>
        <end position="76"/>
    </location>
</feature>
<reference evidence="2 3" key="1">
    <citation type="submission" date="2014-07" db="EMBL/GenBank/DDBJ databases">
        <title>Methanogenic archaea and the global carbon cycle.</title>
        <authorList>
            <person name="Henriksen J.R."/>
            <person name="Luke J."/>
            <person name="Reinhart S."/>
            <person name="Benedict M.N."/>
            <person name="Youngblut N.D."/>
            <person name="Metcalf M.E."/>
            <person name="Whitaker R.J."/>
            <person name="Metcalf W.W."/>
        </authorList>
    </citation>
    <scope>NUCLEOTIDE SEQUENCE [LARGE SCALE GENOMIC DNA]</scope>
    <source>
        <strain evidence="2 3">SarPi</strain>
    </source>
</reference>
<dbReference type="EMBL" id="CP009511">
    <property type="protein sequence ID" value="AKB60896.1"/>
    <property type="molecule type" value="Genomic_DNA"/>
</dbReference>
<dbReference type="AlphaFoldDB" id="A0A0E3LRZ8"/>